<feature type="transmembrane region" description="Helical" evidence="1">
    <location>
        <begin position="16"/>
        <end position="33"/>
    </location>
</feature>
<reference evidence="3" key="1">
    <citation type="submission" date="2017-06" db="EMBL/GenBank/DDBJ databases">
        <authorList>
            <person name="Rodrigo-Torres L."/>
            <person name="Arahal R.D."/>
            <person name="Lucena T."/>
        </authorList>
    </citation>
    <scope>NUCLEOTIDE SEQUENCE [LARGE SCALE GENOMIC DNA]</scope>
    <source>
        <strain evidence="3">CECT 9190</strain>
    </source>
</reference>
<sequence>MVDKFLDYISYSQKEQLFIILMLWALLYIIYFIKYRELKKSKVKDSIGCCLSFYSIWGILLIVDSIPPTVSDYVNALFLAIVFNITTFASCLMSFYTRDE</sequence>
<dbReference type="EMBL" id="FYAK01000002">
    <property type="protein sequence ID" value="SMY33879.1"/>
    <property type="molecule type" value="Genomic_DNA"/>
</dbReference>
<keyword evidence="1" id="KW-0472">Membrane</keyword>
<dbReference type="Proteomes" id="UP000195963">
    <property type="component" value="Unassembled WGS sequence"/>
</dbReference>
<feature type="transmembrane region" description="Helical" evidence="1">
    <location>
        <begin position="45"/>
        <end position="63"/>
    </location>
</feature>
<accession>A0A1Y6MD84</accession>
<proteinExistence type="predicted"/>
<organism evidence="2 3">
    <name type="scientific">Photobacterium malacitanum</name>
    <dbReference type="NCBI Taxonomy" id="2204294"/>
    <lineage>
        <taxon>Bacteria</taxon>
        <taxon>Pseudomonadati</taxon>
        <taxon>Pseudomonadota</taxon>
        <taxon>Gammaproteobacteria</taxon>
        <taxon>Vibrionales</taxon>
        <taxon>Vibrionaceae</taxon>
        <taxon>Photobacterium</taxon>
    </lineage>
</organism>
<evidence type="ECO:0000313" key="2">
    <source>
        <dbReference type="EMBL" id="SMY33879.1"/>
    </source>
</evidence>
<evidence type="ECO:0000313" key="3">
    <source>
        <dbReference type="Proteomes" id="UP000195963"/>
    </source>
</evidence>
<feature type="transmembrane region" description="Helical" evidence="1">
    <location>
        <begin position="75"/>
        <end position="96"/>
    </location>
</feature>
<keyword evidence="1" id="KW-1133">Transmembrane helix</keyword>
<dbReference type="AlphaFoldDB" id="A0A1Y6MD84"/>
<evidence type="ECO:0000256" key="1">
    <source>
        <dbReference type="SAM" id="Phobius"/>
    </source>
</evidence>
<keyword evidence="3" id="KW-1185">Reference proteome</keyword>
<dbReference type="RefSeq" id="WP_087844470.1">
    <property type="nucleotide sequence ID" value="NZ_FYAK01000002.1"/>
</dbReference>
<keyword evidence="1" id="KW-0812">Transmembrane</keyword>
<name>A0A1Y6MD84_9GAMM</name>
<gene>
    <name evidence="2" type="ORF">PMAL9190_01338</name>
</gene>
<protein>
    <submittedName>
        <fullName evidence="2">Uncharacterized protein</fullName>
    </submittedName>
</protein>